<keyword evidence="1" id="KW-0732">Signal</keyword>
<dbReference type="Pfam" id="PF06764">
    <property type="entry name" value="DUF1223"/>
    <property type="match status" value="1"/>
</dbReference>
<dbReference type="AlphaFoldDB" id="A0A1G7K4S9"/>
<dbReference type="RefSeq" id="WP_074539114.1">
    <property type="nucleotide sequence ID" value="NZ_FNBD01000011.1"/>
</dbReference>
<dbReference type="PANTHER" id="PTHR36057">
    <property type="match status" value="1"/>
</dbReference>
<name>A0A1G7K4S9_9FLAO</name>
<evidence type="ECO:0000256" key="1">
    <source>
        <dbReference type="SAM" id="SignalP"/>
    </source>
</evidence>
<dbReference type="InterPro" id="IPR010634">
    <property type="entry name" value="DUF1223"/>
</dbReference>
<protein>
    <recommendedName>
        <fullName evidence="4">DUF1223 domain-containing protein</fullName>
    </recommendedName>
</protein>
<accession>A0A1G7K4S9</accession>
<dbReference type="InterPro" id="IPR036249">
    <property type="entry name" value="Thioredoxin-like_sf"/>
</dbReference>
<proteinExistence type="predicted"/>
<evidence type="ECO:0008006" key="4">
    <source>
        <dbReference type="Google" id="ProtNLM"/>
    </source>
</evidence>
<dbReference type="SUPFAM" id="SSF52833">
    <property type="entry name" value="Thioredoxin-like"/>
    <property type="match status" value="1"/>
</dbReference>
<feature type="signal peptide" evidence="1">
    <location>
        <begin position="1"/>
        <end position="23"/>
    </location>
</feature>
<dbReference type="eggNOG" id="COG5429">
    <property type="taxonomic scope" value="Bacteria"/>
</dbReference>
<keyword evidence="3" id="KW-1185">Reference proteome</keyword>
<evidence type="ECO:0000313" key="3">
    <source>
        <dbReference type="Proteomes" id="UP000182114"/>
    </source>
</evidence>
<evidence type="ECO:0000313" key="2">
    <source>
        <dbReference type="EMBL" id="SDF32044.1"/>
    </source>
</evidence>
<reference evidence="3" key="1">
    <citation type="submission" date="2016-10" db="EMBL/GenBank/DDBJ databases">
        <authorList>
            <person name="Varghese N."/>
            <person name="Submissions S."/>
        </authorList>
    </citation>
    <scope>NUCLEOTIDE SEQUENCE [LARGE SCALE GENOMIC DNA]</scope>
    <source>
        <strain evidence="3">DSM 24729</strain>
    </source>
</reference>
<dbReference type="PANTHER" id="PTHR36057:SF1">
    <property type="entry name" value="LIPOPROTEIN LIPID ATTACHMENT SITE-LIKE PROTEIN, PUTATIVE (DUF1223)-RELATED"/>
    <property type="match status" value="1"/>
</dbReference>
<dbReference type="EMBL" id="FNBD01000011">
    <property type="protein sequence ID" value="SDF32044.1"/>
    <property type="molecule type" value="Genomic_DNA"/>
</dbReference>
<sequence length="186" mass="20892">MKNKGIFLGLLLISFAITSFKSAFNTKESTVKSSINESIVVLELYTSQGCSSCPPADVLLDKVKKAYSEEVIALSYHVDYWNYIGWKDPFSKALFTEKQTAYNHKFKNKSNYTPQVVVNGKTHFVGSNSSEMYANINTFRKVKASNEITLSMVKLDAATVNFEYKITGNLSDKKLRAVLVLDQRST</sequence>
<gene>
    <name evidence="2" type="ORF">SAMN04487992_11182</name>
</gene>
<dbReference type="Proteomes" id="UP000182114">
    <property type="component" value="Unassembled WGS sequence"/>
</dbReference>
<feature type="chain" id="PRO_5010343258" description="DUF1223 domain-containing protein" evidence="1">
    <location>
        <begin position="24"/>
        <end position="186"/>
    </location>
</feature>
<dbReference type="Gene3D" id="3.40.30.10">
    <property type="entry name" value="Glutaredoxin"/>
    <property type="match status" value="1"/>
</dbReference>
<organism evidence="2 3">
    <name type="scientific">Cellulophaga baltica</name>
    <dbReference type="NCBI Taxonomy" id="76594"/>
    <lineage>
        <taxon>Bacteria</taxon>
        <taxon>Pseudomonadati</taxon>
        <taxon>Bacteroidota</taxon>
        <taxon>Flavobacteriia</taxon>
        <taxon>Flavobacteriales</taxon>
        <taxon>Flavobacteriaceae</taxon>
        <taxon>Cellulophaga</taxon>
    </lineage>
</organism>